<evidence type="ECO:0000256" key="6">
    <source>
        <dbReference type="SAM" id="Phobius"/>
    </source>
</evidence>
<protein>
    <submittedName>
        <fullName evidence="9">Methyl-accepting chemotaxis protein PctC</fullName>
    </submittedName>
</protein>
<keyword evidence="5" id="KW-0175">Coiled coil</keyword>
<feature type="transmembrane region" description="Helical" evidence="6">
    <location>
        <begin position="16"/>
        <end position="35"/>
    </location>
</feature>
<keyword evidence="6" id="KW-0812">Transmembrane</keyword>
<evidence type="ECO:0000259" key="7">
    <source>
        <dbReference type="PROSITE" id="PS50111"/>
    </source>
</evidence>
<feature type="coiled-coil region" evidence="5">
    <location>
        <begin position="421"/>
        <end position="463"/>
    </location>
</feature>
<dbReference type="PROSITE" id="PS50111">
    <property type="entry name" value="CHEMOTAXIS_TRANSDUC_2"/>
    <property type="match status" value="1"/>
</dbReference>
<evidence type="ECO:0000313" key="9">
    <source>
        <dbReference type="EMBL" id="SJL84122.1"/>
    </source>
</evidence>
<name>A0A1R4B5B8_9VIBR</name>
<dbReference type="PANTHER" id="PTHR32089:SF120">
    <property type="entry name" value="METHYL-ACCEPTING CHEMOTAXIS PROTEIN TLPQ"/>
    <property type="match status" value="1"/>
</dbReference>
<evidence type="ECO:0000259" key="8">
    <source>
        <dbReference type="PROSITE" id="PS50885"/>
    </source>
</evidence>
<reference evidence="9 10" key="1">
    <citation type="submission" date="2017-02" db="EMBL/GenBank/DDBJ databases">
        <authorList>
            <person name="Peterson S.W."/>
        </authorList>
    </citation>
    <scope>NUCLEOTIDE SEQUENCE [LARGE SCALE GENOMIC DNA]</scope>
    <source>
        <strain evidence="9 10">CECT 9027</strain>
    </source>
</reference>
<feature type="transmembrane region" description="Helical" evidence="6">
    <location>
        <begin position="326"/>
        <end position="345"/>
    </location>
</feature>
<accession>A0A1R4B5B8</accession>
<dbReference type="Pfam" id="PF00015">
    <property type="entry name" value="MCPsignal"/>
    <property type="match status" value="1"/>
</dbReference>
<evidence type="ECO:0000256" key="5">
    <source>
        <dbReference type="SAM" id="Coils"/>
    </source>
</evidence>
<evidence type="ECO:0000256" key="1">
    <source>
        <dbReference type="ARBA" id="ARBA00004370"/>
    </source>
</evidence>
<feature type="domain" description="HAMP" evidence="8">
    <location>
        <begin position="346"/>
        <end position="401"/>
    </location>
</feature>
<dbReference type="STRING" id="1918946.VPAL9027_02103"/>
<dbReference type="GO" id="GO:0016020">
    <property type="term" value="C:membrane"/>
    <property type="evidence" value="ECO:0007669"/>
    <property type="project" value="UniProtKB-SubCell"/>
</dbReference>
<keyword evidence="6" id="KW-1133">Transmembrane helix</keyword>
<dbReference type="OrthoDB" id="2489132at2"/>
<comment type="subcellular location">
    <subcellularLocation>
        <location evidence="1">Membrane</location>
    </subcellularLocation>
</comment>
<dbReference type="CDD" id="cd11386">
    <property type="entry name" value="MCP_signal"/>
    <property type="match status" value="1"/>
</dbReference>
<dbReference type="InterPro" id="IPR004089">
    <property type="entry name" value="MCPsignal_dom"/>
</dbReference>
<evidence type="ECO:0000256" key="3">
    <source>
        <dbReference type="ARBA" id="ARBA00029447"/>
    </source>
</evidence>
<dbReference type="Pfam" id="PF00672">
    <property type="entry name" value="HAMP"/>
    <property type="match status" value="1"/>
</dbReference>
<keyword evidence="2 4" id="KW-0807">Transducer</keyword>
<dbReference type="AlphaFoldDB" id="A0A1R4B5B8"/>
<sequence length="679" mass="74484">MSNSPRFLSQLKGRLLLFWVVPTILIVFAVIWINAVNELNIAKERAKNSLMSDANSTAQMLLMDNRLAVQTAKVMAESQSSGLYGQREASSAYARNVLKNNPIYTGSYFGYEPNGDGNDAQYRDNTQVAAGQSEQGRFIPYWYRDKDSLQVAPLTLMETGLYYNGLKQRFLKSGKAQGLITEPYNYEGTMLVEQVYPIVIDGKFVGIAGVDRGLAYIGDLLDRLKAESGNDYILLSRENKVITATLDEGLKTKAIQDTPYNTILSDWIATPRDHEHKSSLKVAQDPVNDVEAFYTMSTIEEGDWMLIQVTKVDSLMAPLYKNIYRTLAMAIAGAVLIALLSFYFVRSISNRVNNLTDKAQKIAAGDVTNLTLKRIDQCKDEIDTLVNNLAEVLDSYSGINRMCNAIASGDFSIHLEPRSEHDSVTKALNDMAKKREEIEANMLNRAQRIKDSTETQNREIESVSASVDGMNTTIGEVSNIATIASDSAQETVVSVSEVKVLLGNVVSESTVLAEEISQTSDAVSKVASSSEDITQIINVINAIAEQTNLLALNAAIEAARAGEQGRGFAVVADEVRNLAGKTQNSTEQIQTLINQLSKNVDNAVNLVSQGLARAEKGKEVTVRSDESLSEVTEQITRISEHMVRVAAAVDEQSSTCHEISRNMTVIHDTAQALSDLTKA</sequence>
<keyword evidence="6" id="KW-0472">Membrane</keyword>
<dbReference type="Gene3D" id="1.10.287.950">
    <property type="entry name" value="Methyl-accepting chemotaxis protein"/>
    <property type="match status" value="1"/>
</dbReference>
<dbReference type="RefSeq" id="WP_159439133.1">
    <property type="nucleotide sequence ID" value="NZ_AP024888.1"/>
</dbReference>
<organism evidence="9 10">
    <name type="scientific">Vibrio palustris</name>
    <dbReference type="NCBI Taxonomy" id="1918946"/>
    <lineage>
        <taxon>Bacteria</taxon>
        <taxon>Pseudomonadati</taxon>
        <taxon>Pseudomonadota</taxon>
        <taxon>Gammaproteobacteria</taxon>
        <taxon>Vibrionales</taxon>
        <taxon>Vibrionaceae</taxon>
        <taxon>Vibrio</taxon>
    </lineage>
</organism>
<dbReference type="GO" id="GO:0007165">
    <property type="term" value="P:signal transduction"/>
    <property type="evidence" value="ECO:0007669"/>
    <property type="project" value="UniProtKB-KW"/>
</dbReference>
<dbReference type="SMART" id="SM00283">
    <property type="entry name" value="MA"/>
    <property type="match status" value="1"/>
</dbReference>
<evidence type="ECO:0000313" key="10">
    <source>
        <dbReference type="Proteomes" id="UP000189475"/>
    </source>
</evidence>
<dbReference type="Gene3D" id="6.10.340.10">
    <property type="match status" value="1"/>
</dbReference>
<dbReference type="Proteomes" id="UP000189475">
    <property type="component" value="Unassembled WGS sequence"/>
</dbReference>
<dbReference type="PANTHER" id="PTHR32089">
    <property type="entry name" value="METHYL-ACCEPTING CHEMOTAXIS PROTEIN MCPB"/>
    <property type="match status" value="1"/>
</dbReference>
<dbReference type="EMBL" id="FUFT01000005">
    <property type="protein sequence ID" value="SJL84122.1"/>
    <property type="molecule type" value="Genomic_DNA"/>
</dbReference>
<dbReference type="PROSITE" id="PS50885">
    <property type="entry name" value="HAMP"/>
    <property type="match status" value="1"/>
</dbReference>
<dbReference type="Gene3D" id="3.30.450.20">
    <property type="entry name" value="PAS domain"/>
    <property type="match status" value="2"/>
</dbReference>
<comment type="similarity">
    <text evidence="3">Belongs to the methyl-accepting chemotaxis (MCP) protein family.</text>
</comment>
<feature type="domain" description="Methyl-accepting transducer" evidence="7">
    <location>
        <begin position="431"/>
        <end position="667"/>
    </location>
</feature>
<dbReference type="CDD" id="cd12913">
    <property type="entry name" value="PDC1_MCP_like"/>
    <property type="match status" value="1"/>
</dbReference>
<dbReference type="GO" id="GO:0006935">
    <property type="term" value="P:chemotaxis"/>
    <property type="evidence" value="ECO:0007669"/>
    <property type="project" value="UniProtKB-ARBA"/>
</dbReference>
<dbReference type="SUPFAM" id="SSF58104">
    <property type="entry name" value="Methyl-accepting chemotaxis protein (MCP) signaling domain"/>
    <property type="match status" value="1"/>
</dbReference>
<keyword evidence="10" id="KW-1185">Reference proteome</keyword>
<dbReference type="InterPro" id="IPR003660">
    <property type="entry name" value="HAMP_dom"/>
</dbReference>
<gene>
    <name evidence="9" type="primary">pctC_5</name>
    <name evidence="9" type="ORF">VPAL9027_02103</name>
</gene>
<evidence type="ECO:0000256" key="4">
    <source>
        <dbReference type="PROSITE-ProRule" id="PRU00284"/>
    </source>
</evidence>
<proteinExistence type="inferred from homology"/>
<evidence type="ECO:0000256" key="2">
    <source>
        <dbReference type="ARBA" id="ARBA00023224"/>
    </source>
</evidence>